<protein>
    <submittedName>
        <fullName evidence="1">Uncharacterized protein</fullName>
    </submittedName>
</protein>
<evidence type="ECO:0000313" key="1">
    <source>
        <dbReference type="EMBL" id="GAU87167.1"/>
    </source>
</evidence>
<gene>
    <name evidence="1" type="primary">RvY_00059-1</name>
    <name evidence="1" type="synonym">RvY_00059.1</name>
    <name evidence="1" type="ORF">RvY_00059</name>
</gene>
<reference evidence="1 2" key="1">
    <citation type="journal article" date="2016" name="Nat. Commun.">
        <title>Extremotolerant tardigrade genome and improved radiotolerance of human cultured cells by tardigrade-unique protein.</title>
        <authorList>
            <person name="Hashimoto T."/>
            <person name="Horikawa D.D."/>
            <person name="Saito Y."/>
            <person name="Kuwahara H."/>
            <person name="Kozuka-Hata H."/>
            <person name="Shin-I T."/>
            <person name="Minakuchi Y."/>
            <person name="Ohishi K."/>
            <person name="Motoyama A."/>
            <person name="Aizu T."/>
            <person name="Enomoto A."/>
            <person name="Kondo K."/>
            <person name="Tanaka S."/>
            <person name="Hara Y."/>
            <person name="Koshikawa S."/>
            <person name="Sagara H."/>
            <person name="Miura T."/>
            <person name="Yokobori S."/>
            <person name="Miyagawa K."/>
            <person name="Suzuki Y."/>
            <person name="Kubo T."/>
            <person name="Oyama M."/>
            <person name="Kohara Y."/>
            <person name="Fujiyama A."/>
            <person name="Arakawa K."/>
            <person name="Katayama T."/>
            <person name="Toyoda A."/>
            <person name="Kunieda T."/>
        </authorList>
    </citation>
    <scope>NUCLEOTIDE SEQUENCE [LARGE SCALE GENOMIC DNA]</scope>
    <source>
        <strain evidence="1 2">YOKOZUNA-1</strain>
    </source>
</reference>
<dbReference type="AlphaFoldDB" id="A0A1D1UIU7"/>
<dbReference type="Proteomes" id="UP000186922">
    <property type="component" value="Unassembled WGS sequence"/>
</dbReference>
<evidence type="ECO:0000313" key="2">
    <source>
        <dbReference type="Proteomes" id="UP000186922"/>
    </source>
</evidence>
<organism evidence="1 2">
    <name type="scientific">Ramazzottius varieornatus</name>
    <name type="common">Water bear</name>
    <name type="synonym">Tardigrade</name>
    <dbReference type="NCBI Taxonomy" id="947166"/>
    <lineage>
        <taxon>Eukaryota</taxon>
        <taxon>Metazoa</taxon>
        <taxon>Ecdysozoa</taxon>
        <taxon>Tardigrada</taxon>
        <taxon>Eutardigrada</taxon>
        <taxon>Parachela</taxon>
        <taxon>Hypsibioidea</taxon>
        <taxon>Ramazzottiidae</taxon>
        <taxon>Ramazzottius</taxon>
    </lineage>
</organism>
<comment type="caution">
    <text evidence="1">The sequence shown here is derived from an EMBL/GenBank/DDBJ whole genome shotgun (WGS) entry which is preliminary data.</text>
</comment>
<sequence length="73" mass="8348">MVKLPFFARFCTLGMSGKGTRAACCLEISSHDILREANIRKNDKDPTVHIFTPLKPLDSRLSNNYFTVKYKLK</sequence>
<proteinExistence type="predicted"/>
<name>A0A1D1UIU7_RAMVA</name>
<keyword evidence="2" id="KW-1185">Reference proteome</keyword>
<accession>A0A1D1UIU7</accession>
<dbReference type="EMBL" id="BDGG01000001">
    <property type="protein sequence ID" value="GAU87167.1"/>
    <property type="molecule type" value="Genomic_DNA"/>
</dbReference>